<sequence>MRSIKCVVIGDGAVGKTSLLISYTTNTFPTDYVPTVFDNYTTTLALQPPIPLSNNPTNTSSSTTTGGASSVFVDQNTPVFKHSNSSRRKPLAEGDTLSSSTSSFSTGGTDSNGALKRQIFRLNLWDTAGQEEYDRLRPLSYRQTDIFLICFSVSEPTSFKNVIDKWFQELKRVSGIESSDLYLNYKKYPILLVGTKSDLRDDESEIQKLRDQNQQFVSKEEIDKIVKDNGFMGYCECSAATQNGVRQVFEKAVQIVAYEPDKLQRAKCQEENKKMAIEENVATNNVSSPSGTAPNMHSRKDQKHVSNNPAFNIDEKTSTKKERVHSRSQESSERSKKTFTGSSHTKSEKHTYKKQDSKKKLKKKSGKCVIV</sequence>
<evidence type="ECO:0000256" key="4">
    <source>
        <dbReference type="SAM" id="Coils"/>
    </source>
</evidence>
<feature type="region of interest" description="Disordered" evidence="5">
    <location>
        <begin position="80"/>
        <end position="109"/>
    </location>
</feature>
<dbReference type="InterPro" id="IPR003578">
    <property type="entry name" value="Small_GTPase_Rho"/>
</dbReference>
<dbReference type="NCBIfam" id="TIGR00231">
    <property type="entry name" value="small_GTP"/>
    <property type="match status" value="1"/>
</dbReference>
<keyword evidence="1" id="KW-0488">Methylation</keyword>
<name>A0ABR4NUN8_9SACH</name>
<dbReference type="EMBL" id="JBEVYD010000005">
    <property type="protein sequence ID" value="KAL3232422.1"/>
    <property type="molecule type" value="Genomic_DNA"/>
</dbReference>
<feature type="compositionally biased region" description="Basic residues" evidence="5">
    <location>
        <begin position="356"/>
        <end position="371"/>
    </location>
</feature>
<dbReference type="Gene3D" id="3.40.50.300">
    <property type="entry name" value="P-loop containing nucleotide triphosphate hydrolases"/>
    <property type="match status" value="1"/>
</dbReference>
<reference evidence="6 7" key="1">
    <citation type="submission" date="2024-05" db="EMBL/GenBank/DDBJ databases">
        <title>Long read based assembly of the Candida bracarensis genome reveals expanded adhesin content.</title>
        <authorList>
            <person name="Marcet-Houben M."/>
            <person name="Ksiezopolska E."/>
            <person name="Gabaldon T."/>
        </authorList>
    </citation>
    <scope>NUCLEOTIDE SEQUENCE [LARGE SCALE GENOMIC DNA]</scope>
    <source>
        <strain evidence="6 7">CBM6</strain>
    </source>
</reference>
<keyword evidence="3" id="KW-0342">GTP-binding</keyword>
<feature type="compositionally biased region" description="Low complexity" evidence="5">
    <location>
        <begin position="94"/>
        <end position="109"/>
    </location>
</feature>
<dbReference type="PANTHER" id="PTHR24072">
    <property type="entry name" value="RHO FAMILY GTPASE"/>
    <property type="match status" value="1"/>
</dbReference>
<dbReference type="Pfam" id="PF00071">
    <property type="entry name" value="Ras"/>
    <property type="match status" value="2"/>
</dbReference>
<feature type="compositionally biased region" description="Polar residues" evidence="5">
    <location>
        <begin position="281"/>
        <end position="295"/>
    </location>
</feature>
<comment type="caution">
    <text evidence="6">The sequence shown here is derived from an EMBL/GenBank/DDBJ whole genome shotgun (WGS) entry which is preliminary data.</text>
</comment>
<dbReference type="PRINTS" id="PR00449">
    <property type="entry name" value="RASTRNSFRMNG"/>
</dbReference>
<feature type="region of interest" description="Disordered" evidence="5">
    <location>
        <begin position="47"/>
        <end position="68"/>
    </location>
</feature>
<dbReference type="InterPro" id="IPR027417">
    <property type="entry name" value="P-loop_NTPase"/>
</dbReference>
<protein>
    <submittedName>
        <fullName evidence="6">Uncharacterized protein</fullName>
    </submittedName>
</protein>
<feature type="region of interest" description="Disordered" evidence="5">
    <location>
        <begin position="278"/>
        <end position="371"/>
    </location>
</feature>
<accession>A0ABR4NUN8</accession>
<dbReference type="SMART" id="SM00173">
    <property type="entry name" value="RAS"/>
    <property type="match status" value="1"/>
</dbReference>
<feature type="coiled-coil region" evidence="4">
    <location>
        <begin position="192"/>
        <end position="219"/>
    </location>
</feature>
<keyword evidence="7" id="KW-1185">Reference proteome</keyword>
<dbReference type="PROSITE" id="PS51421">
    <property type="entry name" value="RAS"/>
    <property type="match status" value="1"/>
</dbReference>
<dbReference type="CDD" id="cd00157">
    <property type="entry name" value="Rho"/>
    <property type="match status" value="1"/>
</dbReference>
<dbReference type="SMART" id="SM00174">
    <property type="entry name" value="RHO"/>
    <property type="match status" value="1"/>
</dbReference>
<dbReference type="Proteomes" id="UP001623330">
    <property type="component" value="Unassembled WGS sequence"/>
</dbReference>
<evidence type="ECO:0000256" key="2">
    <source>
        <dbReference type="ARBA" id="ARBA00022741"/>
    </source>
</evidence>
<evidence type="ECO:0000256" key="1">
    <source>
        <dbReference type="ARBA" id="ARBA00022481"/>
    </source>
</evidence>
<feature type="compositionally biased region" description="Basic and acidic residues" evidence="5">
    <location>
        <begin position="313"/>
        <end position="336"/>
    </location>
</feature>
<proteinExistence type="predicted"/>
<evidence type="ECO:0000313" key="6">
    <source>
        <dbReference type="EMBL" id="KAL3232422.1"/>
    </source>
</evidence>
<dbReference type="InterPro" id="IPR001806">
    <property type="entry name" value="Small_GTPase"/>
</dbReference>
<feature type="compositionally biased region" description="Low complexity" evidence="5">
    <location>
        <begin position="53"/>
        <end position="68"/>
    </location>
</feature>
<dbReference type="SUPFAM" id="SSF52540">
    <property type="entry name" value="P-loop containing nucleoside triphosphate hydrolases"/>
    <property type="match status" value="1"/>
</dbReference>
<feature type="compositionally biased region" description="Basic and acidic residues" evidence="5">
    <location>
        <begin position="345"/>
        <end position="355"/>
    </location>
</feature>
<evidence type="ECO:0000256" key="5">
    <source>
        <dbReference type="SAM" id="MobiDB-lite"/>
    </source>
</evidence>
<keyword evidence="2" id="KW-0547">Nucleotide-binding</keyword>
<dbReference type="SMART" id="SM00175">
    <property type="entry name" value="RAB"/>
    <property type="match status" value="1"/>
</dbReference>
<evidence type="ECO:0000313" key="7">
    <source>
        <dbReference type="Proteomes" id="UP001623330"/>
    </source>
</evidence>
<dbReference type="InterPro" id="IPR005225">
    <property type="entry name" value="Small_GTP-bd"/>
</dbReference>
<dbReference type="PROSITE" id="PS51420">
    <property type="entry name" value="RHO"/>
    <property type="match status" value="1"/>
</dbReference>
<dbReference type="PROSITE" id="PS51419">
    <property type="entry name" value="RAB"/>
    <property type="match status" value="1"/>
</dbReference>
<evidence type="ECO:0000256" key="3">
    <source>
        <dbReference type="ARBA" id="ARBA00023134"/>
    </source>
</evidence>
<organism evidence="6 7">
    <name type="scientific">Nakaseomyces bracarensis</name>
    <dbReference type="NCBI Taxonomy" id="273131"/>
    <lineage>
        <taxon>Eukaryota</taxon>
        <taxon>Fungi</taxon>
        <taxon>Dikarya</taxon>
        <taxon>Ascomycota</taxon>
        <taxon>Saccharomycotina</taxon>
        <taxon>Saccharomycetes</taxon>
        <taxon>Saccharomycetales</taxon>
        <taxon>Saccharomycetaceae</taxon>
        <taxon>Nakaseomyces</taxon>
    </lineage>
</organism>
<keyword evidence="4" id="KW-0175">Coiled coil</keyword>
<gene>
    <name evidence="6" type="ORF">RNJ44_04338</name>
</gene>